<dbReference type="InterPro" id="IPR011993">
    <property type="entry name" value="PH-like_dom_sf"/>
</dbReference>
<dbReference type="EC" id="3.1.4.11" evidence="22"/>
<evidence type="ECO:0000256" key="21">
    <source>
        <dbReference type="PIRSR" id="PIRSR628391-4"/>
    </source>
</evidence>
<feature type="binding site" evidence="19">
    <location>
        <position position="433"/>
    </location>
    <ligand>
        <name>substrate</name>
    </ligand>
</feature>
<reference evidence="28" key="1">
    <citation type="submission" date="2020-08" db="EMBL/GenBank/DDBJ databases">
        <title>Chromosome-level assembly of Southern catfish (Silurus meridionalis) provides insights into visual adaptation to the nocturnal and benthic lifestyles.</title>
        <authorList>
            <person name="Zhang Y."/>
            <person name="Wang D."/>
            <person name="Peng Z."/>
        </authorList>
    </citation>
    <scope>NUCLEOTIDE SEQUENCE</scope>
    <source>
        <strain evidence="28">SWU-2019-XX</strain>
        <tissue evidence="28">Muscle</tissue>
    </source>
</reference>
<evidence type="ECO:0000256" key="5">
    <source>
        <dbReference type="ARBA" id="ARBA00022490"/>
    </source>
</evidence>
<dbReference type="GO" id="GO:0004435">
    <property type="term" value="F:phosphatidylinositol-4,5-bisphosphate phospholipase C activity"/>
    <property type="evidence" value="ECO:0007669"/>
    <property type="project" value="UniProtKB-EC"/>
</dbReference>
<feature type="domain" description="PI-PLC Y-box" evidence="26">
    <location>
        <begin position="479"/>
        <end position="595"/>
    </location>
</feature>
<dbReference type="FunFam" id="1.10.238.10:FF:000005">
    <property type="entry name" value="Phosphoinositide phospholipase C"/>
    <property type="match status" value="1"/>
</dbReference>
<feature type="binding site" evidence="20">
    <location>
        <position position="693"/>
    </location>
    <ligand>
        <name>Ca(2+)</name>
        <dbReference type="ChEBI" id="CHEBI:29108"/>
        <label>5</label>
    </ligand>
</feature>
<feature type="binding site" evidence="19">
    <location>
        <position position="435"/>
    </location>
    <ligand>
        <name>substrate</name>
    </ligand>
</feature>
<dbReference type="Pfam" id="PF00169">
    <property type="entry name" value="PH"/>
    <property type="match status" value="1"/>
</dbReference>
<dbReference type="GO" id="GO:0016042">
    <property type="term" value="P:lipid catabolic process"/>
    <property type="evidence" value="ECO:0007669"/>
    <property type="project" value="UniProtKB-KW"/>
</dbReference>
<feature type="domain" description="EF-hand" evidence="27">
    <location>
        <begin position="134"/>
        <end position="169"/>
    </location>
</feature>
<dbReference type="SUPFAM" id="SSF51695">
    <property type="entry name" value="PLC-like phosphodiesterases"/>
    <property type="match status" value="1"/>
</dbReference>
<keyword evidence="15" id="KW-0539">Nucleus</keyword>
<dbReference type="OrthoDB" id="269822at2759"/>
<dbReference type="GO" id="GO:0035556">
    <property type="term" value="P:intracellular signal transduction"/>
    <property type="evidence" value="ECO:0007669"/>
    <property type="project" value="InterPro"/>
</dbReference>
<evidence type="ECO:0000313" key="29">
    <source>
        <dbReference type="Proteomes" id="UP000606274"/>
    </source>
</evidence>
<comment type="catalytic activity">
    <reaction evidence="16">
        <text>a 1,2-diacyl-sn-glycero-3-phospho-(1D-myo-inositol-4,5-bisphosphate) + H2O = 1D-myo-inositol 1,4,5-trisphosphate + a 1,2-diacyl-sn-glycerol + H(+)</text>
        <dbReference type="Rhea" id="RHEA:33179"/>
        <dbReference type="ChEBI" id="CHEBI:15377"/>
        <dbReference type="ChEBI" id="CHEBI:15378"/>
        <dbReference type="ChEBI" id="CHEBI:17815"/>
        <dbReference type="ChEBI" id="CHEBI:58456"/>
        <dbReference type="ChEBI" id="CHEBI:203600"/>
        <dbReference type="EC" id="3.1.4.11"/>
    </reaction>
    <physiologicalReaction direction="left-to-right" evidence="16">
        <dbReference type="Rhea" id="RHEA:33180"/>
    </physiologicalReaction>
</comment>
<dbReference type="SMART" id="SM00054">
    <property type="entry name" value="EFh"/>
    <property type="match status" value="2"/>
</dbReference>
<dbReference type="InterPro" id="IPR001711">
    <property type="entry name" value="PLipase_C_Pinositol-sp_Y"/>
</dbReference>
<dbReference type="GO" id="GO:0005886">
    <property type="term" value="C:plasma membrane"/>
    <property type="evidence" value="ECO:0007669"/>
    <property type="project" value="TreeGrafter"/>
</dbReference>
<dbReference type="PROSITE" id="PS50004">
    <property type="entry name" value="C2"/>
    <property type="match status" value="1"/>
</dbReference>
<feature type="region of interest" description="Disordered" evidence="23">
    <location>
        <begin position="443"/>
        <end position="475"/>
    </location>
</feature>
<evidence type="ECO:0000256" key="9">
    <source>
        <dbReference type="ARBA" id="ARBA00022824"/>
    </source>
</evidence>
<evidence type="ECO:0000256" key="22">
    <source>
        <dbReference type="RuleBase" id="RU361133"/>
    </source>
</evidence>
<dbReference type="Proteomes" id="UP000606274">
    <property type="component" value="Unassembled WGS sequence"/>
</dbReference>
<evidence type="ECO:0000256" key="20">
    <source>
        <dbReference type="PIRSR" id="PIRSR628391-3"/>
    </source>
</evidence>
<feature type="binding site" evidence="20">
    <location>
        <position position="337"/>
    </location>
    <ligand>
        <name>Ca(2+)</name>
        <dbReference type="ChEBI" id="CHEBI:29108"/>
        <label>3</label>
        <note>catalytic</note>
    </ligand>
</feature>
<comment type="subcellular location">
    <subcellularLocation>
        <location evidence="4">Cytoplasm</location>
    </subcellularLocation>
    <subcellularLocation>
        <location evidence="3">Endoplasmic reticulum</location>
    </subcellularLocation>
    <subcellularLocation>
        <location evidence="2">Membrane</location>
        <topology evidence="2">Peripheral membrane protein</topology>
    </subcellularLocation>
    <subcellularLocation>
        <location evidence="1">Nucleus</location>
    </subcellularLocation>
</comment>
<comment type="cofactor">
    <cofactor evidence="20">
        <name>Ca(2+)</name>
        <dbReference type="ChEBI" id="CHEBI:29108"/>
    </cofactor>
    <text evidence="20">Binds 3 Ca(2+) ions per subunit. Two of the Ca(2+) ions are bound to the C2 domain.</text>
</comment>
<dbReference type="InterPro" id="IPR018247">
    <property type="entry name" value="EF_Hand_1_Ca_BS"/>
</dbReference>
<feature type="domain" description="C2" evidence="25">
    <location>
        <begin position="602"/>
        <end position="723"/>
    </location>
</feature>
<dbReference type="InterPro" id="IPR028391">
    <property type="entry name" value="PLC-delta1_cat"/>
</dbReference>
<keyword evidence="9" id="KW-0256">Endoplasmic reticulum</keyword>
<dbReference type="SMART" id="SM00233">
    <property type="entry name" value="PH"/>
    <property type="match status" value="1"/>
</dbReference>
<evidence type="ECO:0000256" key="1">
    <source>
        <dbReference type="ARBA" id="ARBA00004123"/>
    </source>
</evidence>
<dbReference type="Gene3D" id="2.60.40.150">
    <property type="entry name" value="C2 domain"/>
    <property type="match status" value="1"/>
</dbReference>
<dbReference type="SUPFAM" id="SSF49562">
    <property type="entry name" value="C2 domain (Calcium/lipid-binding domain, CaLB)"/>
    <property type="match status" value="1"/>
</dbReference>
<dbReference type="PROSITE" id="PS50007">
    <property type="entry name" value="PIPLC_X_DOMAIN"/>
    <property type="match status" value="1"/>
</dbReference>
<dbReference type="InterPro" id="IPR000008">
    <property type="entry name" value="C2_dom"/>
</dbReference>
<dbReference type="CDD" id="cd00275">
    <property type="entry name" value="C2_PLC_like"/>
    <property type="match status" value="1"/>
</dbReference>
<dbReference type="Pfam" id="PF00168">
    <property type="entry name" value="C2"/>
    <property type="match status" value="1"/>
</dbReference>
<feature type="binding site" evidence="20">
    <location>
        <position position="306"/>
    </location>
    <ligand>
        <name>Ca(2+)</name>
        <dbReference type="ChEBI" id="CHEBI:29108"/>
        <label>3</label>
        <note>catalytic</note>
    </ligand>
</feature>
<dbReference type="PANTHER" id="PTHR10336">
    <property type="entry name" value="PHOSPHOINOSITIDE-SPECIFIC PHOSPHOLIPASE C FAMILY PROTEIN"/>
    <property type="match status" value="1"/>
</dbReference>
<gene>
    <name evidence="28" type="ORF">HF521_016557</name>
</gene>
<feature type="active site" evidence="18">
    <location>
        <position position="305"/>
    </location>
</feature>
<keyword evidence="29" id="KW-1185">Reference proteome</keyword>
<keyword evidence="11 22" id="KW-0442">Lipid degradation</keyword>
<keyword evidence="5" id="KW-0963">Cytoplasm</keyword>
<feature type="binding site" evidence="20">
    <location>
        <position position="637"/>
    </location>
    <ligand>
        <name>Ca(2+)</name>
        <dbReference type="ChEBI" id="CHEBI:29108"/>
        <label>4</label>
    </ligand>
</feature>
<feature type="binding site" evidence="20">
    <location>
        <position position="692"/>
    </location>
    <ligand>
        <name>Ca(2+)</name>
        <dbReference type="ChEBI" id="CHEBI:29108"/>
        <label>5</label>
    </ligand>
</feature>
<dbReference type="AlphaFoldDB" id="A0A8T0BW34"/>
<dbReference type="GO" id="GO:0005509">
    <property type="term" value="F:calcium ion binding"/>
    <property type="evidence" value="ECO:0007669"/>
    <property type="project" value="InterPro"/>
</dbReference>
<dbReference type="Pfam" id="PF00388">
    <property type="entry name" value="PI-PLC-X"/>
    <property type="match status" value="1"/>
</dbReference>
<dbReference type="PROSITE" id="PS50008">
    <property type="entry name" value="PIPLC_Y_DOMAIN"/>
    <property type="match status" value="1"/>
</dbReference>
<name>A0A8T0BW34_SILME</name>
<comment type="caution">
    <text evidence="28">The sequence shown here is derived from an EMBL/GenBank/DDBJ whole genome shotgun (WGS) entry which is preliminary data.</text>
</comment>
<evidence type="ECO:0000259" key="25">
    <source>
        <dbReference type="PROSITE" id="PS50004"/>
    </source>
</evidence>
<proteinExistence type="predicted"/>
<accession>A0A8T0BW34</accession>
<feature type="domain" description="PH" evidence="24">
    <location>
        <begin position="16"/>
        <end position="124"/>
    </location>
</feature>
<keyword evidence="10 20" id="KW-0106">Calcium</keyword>
<feature type="binding site" evidence="19">
    <location>
        <position position="535"/>
    </location>
    <ligand>
        <name>substrate</name>
    </ligand>
</feature>
<evidence type="ECO:0000256" key="13">
    <source>
        <dbReference type="ARBA" id="ARBA00023136"/>
    </source>
</evidence>
<dbReference type="Pfam" id="PF00387">
    <property type="entry name" value="PI-PLC-Y"/>
    <property type="match status" value="1"/>
</dbReference>
<feature type="binding site" evidence="20">
    <location>
        <position position="639"/>
    </location>
    <ligand>
        <name>Ca(2+)</name>
        <dbReference type="ChEBI" id="CHEBI:29108"/>
        <label>4</label>
    </ligand>
</feature>
<dbReference type="InterPro" id="IPR001849">
    <property type="entry name" value="PH_domain"/>
</dbReference>
<keyword evidence="6 20" id="KW-0479">Metal-binding</keyword>
<evidence type="ECO:0000256" key="18">
    <source>
        <dbReference type="PIRSR" id="PIRSR628391-1"/>
    </source>
</evidence>
<feature type="compositionally biased region" description="Acidic residues" evidence="23">
    <location>
        <begin position="443"/>
        <end position="456"/>
    </location>
</feature>
<dbReference type="InterPro" id="IPR035892">
    <property type="entry name" value="C2_domain_sf"/>
</dbReference>
<evidence type="ECO:0000256" key="14">
    <source>
        <dbReference type="ARBA" id="ARBA00023224"/>
    </source>
</evidence>
<keyword evidence="12 22" id="KW-0443">Lipid metabolism</keyword>
<feature type="binding site" evidence="19">
    <location>
        <position position="508"/>
    </location>
    <ligand>
        <name>substrate</name>
    </ligand>
</feature>
<dbReference type="PROSITE" id="PS50222">
    <property type="entry name" value="EF_HAND_2"/>
    <property type="match status" value="2"/>
</dbReference>
<dbReference type="GO" id="GO:0005634">
    <property type="term" value="C:nucleus"/>
    <property type="evidence" value="ECO:0007669"/>
    <property type="project" value="UniProtKB-SubCell"/>
</dbReference>
<dbReference type="CDD" id="cd08593">
    <property type="entry name" value="PI-PLCc_delta"/>
    <property type="match status" value="1"/>
</dbReference>
<feature type="binding site" evidence="20">
    <location>
        <position position="694"/>
    </location>
    <ligand>
        <name>Ca(2+)</name>
        <dbReference type="ChEBI" id="CHEBI:29108"/>
        <label>5</label>
    </ligand>
</feature>
<dbReference type="SMART" id="SM00149">
    <property type="entry name" value="PLCYc"/>
    <property type="match status" value="1"/>
</dbReference>
<dbReference type="SMART" id="SM00148">
    <property type="entry name" value="PLCXc"/>
    <property type="match status" value="1"/>
</dbReference>
<dbReference type="InterPro" id="IPR011992">
    <property type="entry name" value="EF-hand-dom_pair"/>
</dbReference>
<dbReference type="SUPFAM" id="SSF50729">
    <property type="entry name" value="PH domain-like"/>
    <property type="match status" value="1"/>
</dbReference>
<evidence type="ECO:0000256" key="12">
    <source>
        <dbReference type="ARBA" id="ARBA00023098"/>
    </source>
</evidence>
<dbReference type="Gene3D" id="1.10.238.10">
    <property type="entry name" value="EF-hand"/>
    <property type="match status" value="2"/>
</dbReference>
<dbReference type="PROSITE" id="PS50003">
    <property type="entry name" value="PH_DOMAIN"/>
    <property type="match status" value="1"/>
</dbReference>
<dbReference type="PROSITE" id="PS00018">
    <property type="entry name" value="EF_HAND_1"/>
    <property type="match status" value="2"/>
</dbReference>
<evidence type="ECO:0000256" key="17">
    <source>
        <dbReference type="ARBA" id="ARBA00023726"/>
    </source>
</evidence>
<evidence type="ECO:0000259" key="26">
    <source>
        <dbReference type="PROSITE" id="PS50008"/>
    </source>
</evidence>
<dbReference type="InterPro" id="IPR000909">
    <property type="entry name" value="PLipase_C_PInositol-sp_X_dom"/>
</dbReference>
<feature type="glycosylation site" description="O-linked (GlcNAc) threonine" evidence="21">
    <location>
        <position position="187"/>
    </location>
</feature>
<feature type="compositionally biased region" description="Basic and acidic residues" evidence="23">
    <location>
        <begin position="457"/>
        <end position="475"/>
    </location>
</feature>
<organism evidence="28 29">
    <name type="scientific">Silurus meridionalis</name>
    <name type="common">Southern catfish</name>
    <name type="synonym">Silurus soldatovi meridionalis</name>
    <dbReference type="NCBI Taxonomy" id="175797"/>
    <lineage>
        <taxon>Eukaryota</taxon>
        <taxon>Metazoa</taxon>
        <taxon>Chordata</taxon>
        <taxon>Craniata</taxon>
        <taxon>Vertebrata</taxon>
        <taxon>Euteleostomi</taxon>
        <taxon>Actinopterygii</taxon>
        <taxon>Neopterygii</taxon>
        <taxon>Teleostei</taxon>
        <taxon>Ostariophysi</taxon>
        <taxon>Siluriformes</taxon>
        <taxon>Siluridae</taxon>
        <taxon>Silurus</taxon>
    </lineage>
</organism>
<keyword evidence="7" id="KW-0677">Repeat</keyword>
<dbReference type="Pfam" id="PF09279">
    <property type="entry name" value="EF-hand_like"/>
    <property type="match status" value="1"/>
</dbReference>
<feature type="domain" description="EF-hand" evidence="27">
    <location>
        <begin position="170"/>
        <end position="205"/>
    </location>
</feature>
<keyword evidence="21" id="KW-0325">Glycoprotein</keyword>
<dbReference type="PRINTS" id="PR00390">
    <property type="entry name" value="PHPHLIPASEC"/>
</dbReference>
<keyword evidence="14" id="KW-0807">Transducer</keyword>
<dbReference type="Gene3D" id="2.30.29.30">
    <property type="entry name" value="Pleckstrin-homology domain (PH domain)/Phosphotyrosine-binding domain (PTB)"/>
    <property type="match status" value="1"/>
</dbReference>
<evidence type="ECO:0000259" key="24">
    <source>
        <dbReference type="PROSITE" id="PS50003"/>
    </source>
</evidence>
<feature type="binding site" evidence="20">
    <location>
        <position position="663"/>
    </location>
    <ligand>
        <name>Ca(2+)</name>
        <dbReference type="ChEBI" id="CHEBI:29108"/>
        <label>4</label>
    </ligand>
</feature>
<keyword evidence="13" id="KW-0472">Membrane</keyword>
<evidence type="ECO:0000259" key="27">
    <source>
        <dbReference type="PROSITE" id="PS50222"/>
    </source>
</evidence>
<dbReference type="Gene3D" id="3.20.20.190">
    <property type="entry name" value="Phosphatidylinositol (PI) phosphodiesterase"/>
    <property type="match status" value="1"/>
</dbReference>
<dbReference type="FunFam" id="3.20.20.190:FF:000020">
    <property type="entry name" value="Phosphoinositide phospholipase C"/>
    <property type="match status" value="1"/>
</dbReference>
<evidence type="ECO:0000256" key="7">
    <source>
        <dbReference type="ARBA" id="ARBA00022737"/>
    </source>
</evidence>
<dbReference type="InterPro" id="IPR001192">
    <property type="entry name" value="PI-PLC_fam"/>
</dbReference>
<evidence type="ECO:0000256" key="4">
    <source>
        <dbReference type="ARBA" id="ARBA00004496"/>
    </source>
</evidence>
<evidence type="ECO:0000256" key="6">
    <source>
        <dbReference type="ARBA" id="ARBA00022723"/>
    </source>
</evidence>
<feature type="binding site" evidence="20">
    <location>
        <position position="335"/>
    </location>
    <ligand>
        <name>Ca(2+)</name>
        <dbReference type="ChEBI" id="CHEBI:29108"/>
        <label>3</label>
        <note>catalytic</note>
    </ligand>
</feature>
<evidence type="ECO:0000256" key="3">
    <source>
        <dbReference type="ARBA" id="ARBA00004240"/>
    </source>
</evidence>
<evidence type="ECO:0000256" key="8">
    <source>
        <dbReference type="ARBA" id="ARBA00022801"/>
    </source>
</evidence>
<dbReference type="InterPro" id="IPR015359">
    <property type="entry name" value="PLC_EF-hand-like"/>
</dbReference>
<evidence type="ECO:0000256" key="2">
    <source>
        <dbReference type="ARBA" id="ARBA00004170"/>
    </source>
</evidence>
<feature type="active site" evidence="18">
    <location>
        <position position="350"/>
    </location>
</feature>
<evidence type="ECO:0000256" key="15">
    <source>
        <dbReference type="ARBA" id="ARBA00023242"/>
    </source>
</evidence>
<evidence type="ECO:0000256" key="19">
    <source>
        <dbReference type="PIRSR" id="PIRSR628391-2"/>
    </source>
</evidence>
<evidence type="ECO:0000313" key="28">
    <source>
        <dbReference type="EMBL" id="KAF7709707.1"/>
    </source>
</evidence>
<keyword evidence="8 22" id="KW-0378">Hydrolase</keyword>
<dbReference type="GO" id="GO:0005783">
    <property type="term" value="C:endoplasmic reticulum"/>
    <property type="evidence" value="ECO:0007669"/>
    <property type="project" value="UniProtKB-SubCell"/>
</dbReference>
<evidence type="ECO:0000256" key="11">
    <source>
        <dbReference type="ARBA" id="ARBA00022963"/>
    </source>
</evidence>
<sequence length="744" mass="85413">MECPEKDWVQNNVNLDIMKAGSVLRKAKSRMWKGHRHYKLLDDGKTVMYKSSWAMNSYSTFSVGDVEAVREGHQSEVFLNMPDEFPQECCFTLVFRGRRANLDLVASSDEEAQAWIQGIRMLIENLQTMDECDKFDQWVSDLFMTADKNKDGRISFKEVKKLLKIMNIDMNELHANALFTMADLNQTGMLDAEEFVHFYKMLTQRNEILELFQEYSSNGQALSHCDLEEFLREEQLEGERSYEHALELIQQYEPSDTAKTHNVMSVDGFLMYLTSAEGSIFKPENQNLYQDMTQPLNHYFISSSHNTYLLEDQLKGRSSVEAYIKALKRGCRCVEVDCWDGSNGEPIVYHGHTFTSKILFKDVISTVSKYAFEESEYPLILSIENHCSIEQQTVMAELLKNILGDMLLKTTFNGKLPSVLPSPEELKGKIMLKGKKIGELAECSDVDNQESSDMSDEDKAVDKDNQATEKSKENLSKELSDLVNYCKNVHFNSFEHSRVHSKPYEMSSFSESKARKLIKEAGADFIQHNIRHLSRVYPSGLRTDSSNYCPHDMWNAGCQIVALNVQTAGLEMDLNDGLFIQNNRCGYVLKPEILRNSEQCFDPERPTDRNDYCPLSFTIQIISGQQLPKVSKKDWSIVDPLVRVEIYGVSLDQTQQETKHIENNGFNPYWNETLQFVIHTPELALVRYVVEDYDKTSRNDFIGQYTIPFSCIQPGYRHIHLLSKDGTSLCPSSLFVHIKIKKAS</sequence>
<dbReference type="FunFam" id="2.60.40.150:FF:000058">
    <property type="entry name" value="Phosphoinositide phospholipase C"/>
    <property type="match status" value="1"/>
</dbReference>
<evidence type="ECO:0000256" key="23">
    <source>
        <dbReference type="SAM" id="MobiDB-lite"/>
    </source>
</evidence>
<protein>
    <recommendedName>
        <fullName evidence="22">Phosphoinositide phospholipase C</fullName>
        <ecNumber evidence="22">3.1.4.11</ecNumber>
    </recommendedName>
</protein>
<evidence type="ECO:0000256" key="10">
    <source>
        <dbReference type="ARBA" id="ARBA00022837"/>
    </source>
</evidence>
<dbReference type="InterPro" id="IPR002048">
    <property type="entry name" value="EF_hand_dom"/>
</dbReference>
<feature type="binding site" evidence="20">
    <location>
        <position position="384"/>
    </location>
    <ligand>
        <name>Ca(2+)</name>
        <dbReference type="ChEBI" id="CHEBI:29108"/>
        <label>3</label>
        <note>catalytic</note>
    </ligand>
</feature>
<dbReference type="EMBL" id="JABFDY010000003">
    <property type="protein sequence ID" value="KAF7709707.1"/>
    <property type="molecule type" value="Genomic_DNA"/>
</dbReference>
<dbReference type="SUPFAM" id="SSF47473">
    <property type="entry name" value="EF-hand"/>
    <property type="match status" value="1"/>
</dbReference>
<comment type="catalytic activity">
    <reaction evidence="17">
        <text>a 1,2-diacyl-sn-glycero-3-phospho-(1D-myo-inositol) + H2O = 1D-myo-inositol 1-phosphate + a 1,2-diacyl-sn-glycerol + H(+)</text>
        <dbReference type="Rhea" id="RHEA:43484"/>
        <dbReference type="ChEBI" id="CHEBI:15377"/>
        <dbReference type="ChEBI" id="CHEBI:15378"/>
        <dbReference type="ChEBI" id="CHEBI:17815"/>
        <dbReference type="ChEBI" id="CHEBI:57880"/>
        <dbReference type="ChEBI" id="CHEBI:58433"/>
    </reaction>
    <physiologicalReaction direction="left-to-right" evidence="17">
        <dbReference type="Rhea" id="RHEA:43485"/>
    </physiologicalReaction>
</comment>
<evidence type="ECO:0000256" key="16">
    <source>
        <dbReference type="ARBA" id="ARBA00023674"/>
    </source>
</evidence>
<dbReference type="SMART" id="SM00239">
    <property type="entry name" value="C2"/>
    <property type="match status" value="1"/>
</dbReference>
<dbReference type="Pfam" id="PF13202">
    <property type="entry name" value="EF-hand_5"/>
    <property type="match status" value="1"/>
</dbReference>
<dbReference type="FunFam" id="2.30.29.30:FF:000088">
    <property type="entry name" value="Phosphoinositide phospholipase C"/>
    <property type="match status" value="1"/>
</dbReference>
<dbReference type="PANTHER" id="PTHR10336:SF31">
    <property type="entry name" value="1-PHOSPHATIDYLINOSITOL 4,5-BISPHOSPHATE PHOSPHODIESTERASE DELTA-4"/>
    <property type="match status" value="1"/>
</dbReference>
<dbReference type="InterPro" id="IPR017946">
    <property type="entry name" value="PLC-like_Pdiesterase_TIM-brl"/>
</dbReference>